<dbReference type="PANTHER" id="PTHR11715:SF3">
    <property type="entry name" value="GLYCINE CLEAVAGE SYSTEM H PROTEIN-RELATED"/>
    <property type="match status" value="1"/>
</dbReference>
<evidence type="ECO:0000259" key="3">
    <source>
        <dbReference type="PROSITE" id="PS50968"/>
    </source>
</evidence>
<evidence type="ECO:0000256" key="1">
    <source>
        <dbReference type="ARBA" id="ARBA00009249"/>
    </source>
</evidence>
<dbReference type="PANTHER" id="PTHR11715">
    <property type="entry name" value="GLYCINE CLEAVAGE SYSTEM H PROTEIN"/>
    <property type="match status" value="1"/>
</dbReference>
<dbReference type="InterPro" id="IPR003016">
    <property type="entry name" value="2-oxoA_DH_lipoyl-BS"/>
</dbReference>
<dbReference type="GO" id="GO:0005960">
    <property type="term" value="C:glycine cleavage complex"/>
    <property type="evidence" value="ECO:0007669"/>
    <property type="project" value="InterPro"/>
</dbReference>
<dbReference type="PROSITE" id="PS00189">
    <property type="entry name" value="LIPOYL"/>
    <property type="match status" value="1"/>
</dbReference>
<dbReference type="InterPro" id="IPR033753">
    <property type="entry name" value="GCV_H/Fam206"/>
</dbReference>
<dbReference type="EMBL" id="JXKH01000003">
    <property type="protein sequence ID" value="OJG19064.1"/>
    <property type="molecule type" value="Genomic_DNA"/>
</dbReference>
<proteinExistence type="inferred from homology"/>
<dbReference type="AlphaFoldDB" id="A0A1L8RH48"/>
<keyword evidence="5" id="KW-1185">Reference proteome</keyword>
<dbReference type="Gene3D" id="2.40.50.100">
    <property type="match status" value="1"/>
</dbReference>
<name>A0A1L8RH48_9ENTE</name>
<dbReference type="Proteomes" id="UP000181884">
    <property type="component" value="Unassembled WGS sequence"/>
</dbReference>
<dbReference type="InterPro" id="IPR000089">
    <property type="entry name" value="Biotin_lipoyl"/>
</dbReference>
<keyword evidence="2" id="KW-0450">Lipoyl</keyword>
<protein>
    <submittedName>
        <fullName evidence="4">GcvH family protein</fullName>
    </submittedName>
</protein>
<dbReference type="InterPro" id="IPR002930">
    <property type="entry name" value="GCV_H"/>
</dbReference>
<dbReference type="GO" id="GO:0009249">
    <property type="term" value="P:protein lipoylation"/>
    <property type="evidence" value="ECO:0007669"/>
    <property type="project" value="TreeGrafter"/>
</dbReference>
<feature type="domain" description="Lipoyl-binding" evidence="3">
    <location>
        <begin position="16"/>
        <end position="98"/>
    </location>
</feature>
<dbReference type="STRING" id="214095.RU97_GL001682"/>
<organism evidence="4 5">
    <name type="scientific">Enterococcus canis</name>
    <dbReference type="NCBI Taxonomy" id="214095"/>
    <lineage>
        <taxon>Bacteria</taxon>
        <taxon>Bacillati</taxon>
        <taxon>Bacillota</taxon>
        <taxon>Bacilli</taxon>
        <taxon>Lactobacillales</taxon>
        <taxon>Enterococcaceae</taxon>
        <taxon>Enterococcus</taxon>
    </lineage>
</organism>
<reference evidence="4 5" key="1">
    <citation type="submission" date="2014-12" db="EMBL/GenBank/DDBJ databases">
        <title>Draft genome sequences of 29 type strains of Enterococci.</title>
        <authorList>
            <person name="Zhong Z."/>
            <person name="Sun Z."/>
            <person name="Liu W."/>
            <person name="Zhang W."/>
            <person name="Zhang H."/>
        </authorList>
    </citation>
    <scope>NUCLEOTIDE SEQUENCE [LARGE SCALE GENOMIC DNA]</scope>
    <source>
        <strain evidence="4 5">DSM 17029</strain>
    </source>
</reference>
<comment type="similarity">
    <text evidence="1">Belongs to the GcvH family.</text>
</comment>
<dbReference type="GO" id="GO:0005829">
    <property type="term" value="C:cytosol"/>
    <property type="evidence" value="ECO:0007669"/>
    <property type="project" value="TreeGrafter"/>
</dbReference>
<dbReference type="InterPro" id="IPR011053">
    <property type="entry name" value="Single_hybrid_motif"/>
</dbReference>
<sequence length="108" mass="11919">MKTVEHTLWVMKTGDEYRIGLTNDIQDDLGAISFVNLPKLGETIQKNESLAELEAEKSVSELTSPLTGTVSQINTEAEANPSLLDNPDNKEAWLVVLTGVDETEFEKL</sequence>
<dbReference type="GO" id="GO:0019464">
    <property type="term" value="P:glycine decarboxylation via glycine cleavage system"/>
    <property type="evidence" value="ECO:0007669"/>
    <property type="project" value="InterPro"/>
</dbReference>
<evidence type="ECO:0000313" key="4">
    <source>
        <dbReference type="EMBL" id="OJG19064.1"/>
    </source>
</evidence>
<dbReference type="Pfam" id="PF01597">
    <property type="entry name" value="GCV_H"/>
    <property type="match status" value="1"/>
</dbReference>
<evidence type="ECO:0000256" key="2">
    <source>
        <dbReference type="ARBA" id="ARBA00022823"/>
    </source>
</evidence>
<accession>A0A1L8RH48</accession>
<comment type="caution">
    <text evidence="4">The sequence shown here is derived from an EMBL/GenBank/DDBJ whole genome shotgun (WGS) entry which is preliminary data.</text>
</comment>
<gene>
    <name evidence="4" type="ORF">RU97_GL001682</name>
</gene>
<dbReference type="SUPFAM" id="SSF51230">
    <property type="entry name" value="Single hybrid motif"/>
    <property type="match status" value="1"/>
</dbReference>
<dbReference type="CDD" id="cd06848">
    <property type="entry name" value="GCS_H"/>
    <property type="match status" value="1"/>
</dbReference>
<evidence type="ECO:0000313" key="5">
    <source>
        <dbReference type="Proteomes" id="UP000181884"/>
    </source>
</evidence>
<dbReference type="PROSITE" id="PS50968">
    <property type="entry name" value="BIOTINYL_LIPOYL"/>
    <property type="match status" value="1"/>
</dbReference>